<proteinExistence type="predicted"/>
<dbReference type="EnsemblMetazoa" id="XM_019916621.1">
    <property type="protein sequence ID" value="XP_019772180.1"/>
    <property type="gene ID" value="LOC109545778"/>
</dbReference>
<dbReference type="InterPro" id="IPR038573">
    <property type="entry name" value="BrnT_sf"/>
</dbReference>
<keyword evidence="2" id="KW-1185">Reference proteome</keyword>
<evidence type="ECO:0000313" key="1">
    <source>
        <dbReference type="EnsemblMetazoa" id="XP_019772180.1"/>
    </source>
</evidence>
<reference evidence="1" key="2">
    <citation type="submission" date="2024-08" db="UniProtKB">
        <authorList>
            <consortium name="EnsemblMetazoa"/>
        </authorList>
    </citation>
    <scope>IDENTIFICATION</scope>
</reference>
<dbReference type="Pfam" id="PF04365">
    <property type="entry name" value="BrnT_toxin"/>
    <property type="match status" value="1"/>
</dbReference>
<reference evidence="2" key="1">
    <citation type="journal article" date="2013" name="Genome Biol.">
        <title>Draft genome of the mountain pine beetle, Dendroctonus ponderosae Hopkins, a major forest pest.</title>
        <authorList>
            <person name="Keeling C.I."/>
            <person name="Yuen M.M."/>
            <person name="Liao N.Y."/>
            <person name="Docking T.R."/>
            <person name="Chan S.K."/>
            <person name="Taylor G.A."/>
            <person name="Palmquist D.L."/>
            <person name="Jackman S.D."/>
            <person name="Nguyen A."/>
            <person name="Li M."/>
            <person name="Henderson H."/>
            <person name="Janes J.K."/>
            <person name="Zhao Y."/>
            <person name="Pandoh P."/>
            <person name="Moore R."/>
            <person name="Sperling F.A."/>
            <person name="Huber D.P."/>
            <person name="Birol I."/>
            <person name="Jones S.J."/>
            <person name="Bohlmann J."/>
        </authorList>
    </citation>
    <scope>NUCLEOTIDE SEQUENCE</scope>
</reference>
<evidence type="ECO:0000313" key="2">
    <source>
        <dbReference type="Proteomes" id="UP000019118"/>
    </source>
</evidence>
<dbReference type="InterPro" id="IPR007460">
    <property type="entry name" value="BrnT_toxin"/>
</dbReference>
<organism evidence="1 2">
    <name type="scientific">Dendroctonus ponderosae</name>
    <name type="common">Mountain pine beetle</name>
    <dbReference type="NCBI Taxonomy" id="77166"/>
    <lineage>
        <taxon>Eukaryota</taxon>
        <taxon>Metazoa</taxon>
        <taxon>Ecdysozoa</taxon>
        <taxon>Arthropoda</taxon>
        <taxon>Hexapoda</taxon>
        <taxon>Insecta</taxon>
        <taxon>Pterygota</taxon>
        <taxon>Neoptera</taxon>
        <taxon>Endopterygota</taxon>
        <taxon>Coleoptera</taxon>
        <taxon>Polyphaga</taxon>
        <taxon>Cucujiformia</taxon>
        <taxon>Curculionidae</taxon>
        <taxon>Scolytinae</taxon>
        <taxon>Dendroctonus</taxon>
    </lineage>
</organism>
<sequence length="146" mass="17215">MSREFEWDEAKNTSNQKKHKISFETALHVFKDPFLLSKQDRFESGEYRWQAIGVIDGQIVLLVAHTATFEDTTEIIRIISARKATAQEKREYEHVRNPYYKPVKKSTTVRIDADVMQWLKSQGKGYQTRMNKILREAMLEELKNHP</sequence>
<dbReference type="Proteomes" id="UP000019118">
    <property type="component" value="Unassembled WGS sequence"/>
</dbReference>
<protein>
    <recommendedName>
        <fullName evidence="3">BrnA antitoxin of type II toxin-antitoxin system</fullName>
    </recommendedName>
</protein>
<dbReference type="AlphaFoldDB" id="A0AAR5QG35"/>
<name>A0AAR5QG35_DENPD</name>
<accession>A0AAR5QG35</accession>
<dbReference type="Gene3D" id="3.10.450.530">
    <property type="entry name" value="Ribonuclease toxin, BrnT, of type II toxin-antitoxin system"/>
    <property type="match status" value="1"/>
</dbReference>
<evidence type="ECO:0008006" key="3">
    <source>
        <dbReference type="Google" id="ProtNLM"/>
    </source>
</evidence>